<feature type="region of interest" description="Disordered" evidence="1">
    <location>
        <begin position="124"/>
        <end position="165"/>
    </location>
</feature>
<dbReference type="Proteomes" id="UP000008190">
    <property type="component" value="Chromosome"/>
</dbReference>
<dbReference type="KEGG" id="ncy:NOCYR_0874"/>
<name>H6R0R1_NOCCG</name>
<proteinExistence type="predicted"/>
<dbReference type="HOGENOM" id="CLU_1633661_0_0_11"/>
<keyword evidence="3" id="KW-1185">Reference proteome</keyword>
<evidence type="ECO:0000256" key="1">
    <source>
        <dbReference type="SAM" id="MobiDB-lite"/>
    </source>
</evidence>
<evidence type="ECO:0000313" key="3">
    <source>
        <dbReference type="Proteomes" id="UP000008190"/>
    </source>
</evidence>
<protein>
    <submittedName>
        <fullName evidence="2">Uncharacterized protein</fullName>
    </submittedName>
</protein>
<feature type="compositionally biased region" description="Pro residues" evidence="1">
    <location>
        <begin position="124"/>
        <end position="137"/>
    </location>
</feature>
<dbReference type="eggNOG" id="ENOG50325NI">
    <property type="taxonomic scope" value="Bacteria"/>
</dbReference>
<sequence length="165" mass="18334">MGGRMKPQWGSMREPDLDPEIEAAARRVLDSVDDLRTVRMRVENLDVAAVLNEPTLVTEGLMFEFASLPTASPALRDFALRVRAGECRWPEIESLVSPPPPEVVDLKSSARFIWPWGLPENLPPPVVPPSIPPPPTSRPAETGVVGPSDWPDDFDDYPDDRSWLV</sequence>
<organism evidence="2 3">
    <name type="scientific">Nocardia cyriacigeorgica (strain GUH-2)</name>
    <dbReference type="NCBI Taxonomy" id="1127134"/>
    <lineage>
        <taxon>Bacteria</taxon>
        <taxon>Bacillati</taxon>
        <taxon>Actinomycetota</taxon>
        <taxon>Actinomycetes</taxon>
        <taxon>Mycobacteriales</taxon>
        <taxon>Nocardiaceae</taxon>
        <taxon>Nocardia</taxon>
    </lineage>
</organism>
<accession>H6R0R1</accession>
<dbReference type="AlphaFoldDB" id="H6R0R1"/>
<reference evidence="2 3" key="1">
    <citation type="journal article" date="2012" name="J. Bacteriol.">
        <title>Genome sequence of the human- and animal-pathogenic strain Nocardia cyriacigeorgica GUH-2.</title>
        <authorList>
            <person name="Zoropogui A."/>
            <person name="Pujic P."/>
            <person name="Normand P."/>
            <person name="Barbe V."/>
            <person name="Beaman B."/>
            <person name="Beaman L."/>
            <person name="Boiron P."/>
            <person name="Colinon C."/>
            <person name="Deredjian A."/>
            <person name="Graindorge A."/>
            <person name="Mangenot S."/>
            <person name="Nazaret S."/>
            <person name="Neto M."/>
            <person name="Petit S."/>
            <person name="Roche D."/>
            <person name="Vallenet D."/>
            <person name="Rodriguez-Nava V."/>
            <person name="Richard Y."/>
            <person name="Cournoyer B."/>
            <person name="Blaha D."/>
        </authorList>
    </citation>
    <scope>NUCLEOTIDE SEQUENCE [LARGE SCALE GENOMIC DNA]</scope>
    <source>
        <strain evidence="2 3">GUH-2</strain>
    </source>
</reference>
<gene>
    <name evidence="2" type="ordered locus">NOCYR_0874</name>
</gene>
<evidence type="ECO:0000313" key="2">
    <source>
        <dbReference type="EMBL" id="CCF61685.1"/>
    </source>
</evidence>
<dbReference type="EMBL" id="FO082843">
    <property type="protein sequence ID" value="CCF61685.1"/>
    <property type="molecule type" value="Genomic_DNA"/>
</dbReference>